<name>A0A919J8E4_9ACTN</name>
<accession>A0A919J8E4</accession>
<dbReference type="GO" id="GO:0004017">
    <property type="term" value="F:AMP kinase activity"/>
    <property type="evidence" value="ECO:0007669"/>
    <property type="project" value="UniProtKB-EC"/>
</dbReference>
<evidence type="ECO:0000256" key="2">
    <source>
        <dbReference type="ARBA" id="ARBA00022727"/>
    </source>
</evidence>
<dbReference type="AlphaFoldDB" id="A0A919J8E4"/>
<evidence type="ECO:0000256" key="6">
    <source>
        <dbReference type="RuleBase" id="RU003331"/>
    </source>
</evidence>
<dbReference type="Gene3D" id="3.40.50.300">
    <property type="entry name" value="P-loop containing nucleotide triphosphate hydrolases"/>
    <property type="match status" value="1"/>
</dbReference>
<dbReference type="InterPro" id="IPR027417">
    <property type="entry name" value="P-loop_NTPase"/>
</dbReference>
<keyword evidence="8" id="KW-1185">Reference proteome</keyword>
<dbReference type="GO" id="GO:0005524">
    <property type="term" value="F:ATP binding"/>
    <property type="evidence" value="ECO:0007669"/>
    <property type="project" value="UniProtKB-KW"/>
</dbReference>
<comment type="subcellular location">
    <subcellularLocation>
        <location evidence="6">Cytoplasm</location>
    </subcellularLocation>
</comment>
<comment type="catalytic activity">
    <reaction evidence="6">
        <text>AMP + ATP = 2 ADP</text>
        <dbReference type="Rhea" id="RHEA:12973"/>
        <dbReference type="ChEBI" id="CHEBI:30616"/>
        <dbReference type="ChEBI" id="CHEBI:456215"/>
        <dbReference type="ChEBI" id="CHEBI:456216"/>
        <dbReference type="EC" id="2.7.4.3"/>
    </reaction>
</comment>
<dbReference type="GO" id="GO:0005737">
    <property type="term" value="C:cytoplasm"/>
    <property type="evidence" value="ECO:0007669"/>
    <property type="project" value="UniProtKB-SubCell"/>
</dbReference>
<organism evidence="7 8">
    <name type="scientific">Paractinoplanes ferrugineus</name>
    <dbReference type="NCBI Taxonomy" id="113564"/>
    <lineage>
        <taxon>Bacteria</taxon>
        <taxon>Bacillati</taxon>
        <taxon>Actinomycetota</taxon>
        <taxon>Actinomycetes</taxon>
        <taxon>Micromonosporales</taxon>
        <taxon>Micromonosporaceae</taxon>
        <taxon>Paractinoplanes</taxon>
    </lineage>
</organism>
<reference evidence="7" key="1">
    <citation type="submission" date="2021-01" db="EMBL/GenBank/DDBJ databases">
        <title>Whole genome shotgun sequence of Actinoplanes ferrugineus NBRC 15555.</title>
        <authorList>
            <person name="Komaki H."/>
            <person name="Tamura T."/>
        </authorList>
    </citation>
    <scope>NUCLEOTIDE SEQUENCE</scope>
    <source>
        <strain evidence="7">NBRC 15555</strain>
    </source>
</reference>
<comment type="similarity">
    <text evidence="5">Belongs to the adenylate kinase family.</text>
</comment>
<evidence type="ECO:0000313" key="7">
    <source>
        <dbReference type="EMBL" id="GIE15464.1"/>
    </source>
</evidence>
<dbReference type="Pfam" id="PF00406">
    <property type="entry name" value="ADK"/>
    <property type="match status" value="1"/>
</dbReference>
<dbReference type="EMBL" id="BOMM01000067">
    <property type="protein sequence ID" value="GIE15464.1"/>
    <property type="molecule type" value="Genomic_DNA"/>
</dbReference>
<dbReference type="Proteomes" id="UP000598174">
    <property type="component" value="Unassembled WGS sequence"/>
</dbReference>
<comment type="subunit">
    <text evidence="6">Monomer.</text>
</comment>
<evidence type="ECO:0000256" key="5">
    <source>
        <dbReference type="RuleBase" id="RU003330"/>
    </source>
</evidence>
<sequence>MPVEPVAVSDLPVMILTGPPGAGKSTAMRTFRHSFPGLDHFGVRVFFQRQIELGTPLGVRAAVFHESRVWHPDEMILEGIALWLDQTLPDATRIVFESFPRNASQARAVDGLLAERGLRVNRVVSLDVPDEICAARVTGREVCVECDTIVADAIPVPGSACPHCGRELVRRPDDDRPTFLRRLARQRQGAVELLAHYEARGVLVRVDGTRPPAEVAQALLEAARTAPDAAQLKGDPENTAKVAG</sequence>
<evidence type="ECO:0000256" key="1">
    <source>
        <dbReference type="ARBA" id="ARBA00022679"/>
    </source>
</evidence>
<keyword evidence="1 5" id="KW-0808">Transferase</keyword>
<dbReference type="CDD" id="cd01428">
    <property type="entry name" value="ADK"/>
    <property type="match status" value="1"/>
</dbReference>
<dbReference type="InterPro" id="IPR000850">
    <property type="entry name" value="Adenylat/UMP-CMP_kin"/>
</dbReference>
<evidence type="ECO:0000256" key="4">
    <source>
        <dbReference type="ARBA" id="ARBA00022777"/>
    </source>
</evidence>
<keyword evidence="2" id="KW-0545">Nucleotide biosynthesis</keyword>
<keyword evidence="6" id="KW-0067">ATP-binding</keyword>
<evidence type="ECO:0000256" key="3">
    <source>
        <dbReference type="ARBA" id="ARBA00022741"/>
    </source>
</evidence>
<proteinExistence type="inferred from homology"/>
<keyword evidence="3 6" id="KW-0547">Nucleotide-binding</keyword>
<comment type="caution">
    <text evidence="7">The sequence shown here is derived from an EMBL/GenBank/DDBJ whole genome shotgun (WGS) entry which is preliminary data.</text>
</comment>
<keyword evidence="4 5" id="KW-0418">Kinase</keyword>
<evidence type="ECO:0000313" key="8">
    <source>
        <dbReference type="Proteomes" id="UP000598174"/>
    </source>
</evidence>
<dbReference type="EC" id="2.7.4.3" evidence="6"/>
<dbReference type="RefSeq" id="WP_203821830.1">
    <property type="nucleotide sequence ID" value="NZ_BAAABP010000019.1"/>
</dbReference>
<dbReference type="SUPFAM" id="SSF52540">
    <property type="entry name" value="P-loop containing nucleoside triphosphate hydrolases"/>
    <property type="match status" value="1"/>
</dbReference>
<protein>
    <recommendedName>
        <fullName evidence="6">Adenylate kinase</fullName>
        <ecNumber evidence="6">2.7.4.3</ecNumber>
    </recommendedName>
</protein>
<dbReference type="PANTHER" id="PTHR23359">
    <property type="entry name" value="NUCLEOTIDE KINASE"/>
    <property type="match status" value="1"/>
</dbReference>
<dbReference type="PRINTS" id="PR00094">
    <property type="entry name" value="ADENYLTKNASE"/>
</dbReference>
<gene>
    <name evidence="7" type="primary">adk_2</name>
    <name evidence="7" type="ORF">Afe05nite_73040</name>
</gene>